<protein>
    <submittedName>
        <fullName evidence="2">Uncharacterized protein</fullName>
    </submittedName>
</protein>
<keyword evidence="1" id="KW-0732">Signal</keyword>
<proteinExistence type="predicted"/>
<dbReference type="RefSeq" id="WP_187009401.1">
    <property type="nucleotide sequence ID" value="NZ_JACRUI010000001.1"/>
</dbReference>
<reference evidence="2 3" key="1">
    <citation type="submission" date="2020-08" db="EMBL/GenBank/DDBJ databases">
        <title>Description of novel Flavobacterium F-380 isolate.</title>
        <authorList>
            <person name="Saticioglu I.B."/>
            <person name="Duman M."/>
            <person name="Altun S."/>
        </authorList>
    </citation>
    <scope>NUCLEOTIDE SEQUENCE [LARGE SCALE GENOMIC DNA]</scope>
    <source>
        <strain evidence="2 3">F-380</strain>
    </source>
</reference>
<gene>
    <name evidence="2" type="ORF">H8R23_05480</name>
</gene>
<comment type="caution">
    <text evidence="2">The sequence shown here is derived from an EMBL/GenBank/DDBJ whole genome shotgun (WGS) entry which is preliminary data.</text>
</comment>
<evidence type="ECO:0000256" key="1">
    <source>
        <dbReference type="SAM" id="SignalP"/>
    </source>
</evidence>
<keyword evidence="3" id="KW-1185">Reference proteome</keyword>
<dbReference type="Proteomes" id="UP000629963">
    <property type="component" value="Unassembled WGS sequence"/>
</dbReference>
<sequence>MQKIIAVLVILFLSNLSYAQKLKSKSADAELKEQIYNANKKIVINYSMKDFDALFFEFSDKKSDPNIILTKEEFYNYTIKIAAFSDRLAKLYPKEKEVAEASKKKWFAESYEDYLLSKASQKK</sequence>
<evidence type="ECO:0000313" key="3">
    <source>
        <dbReference type="Proteomes" id="UP000629963"/>
    </source>
</evidence>
<organism evidence="2 3">
    <name type="scientific">Flavobacterium kayseriense</name>
    <dbReference type="NCBI Taxonomy" id="2764714"/>
    <lineage>
        <taxon>Bacteria</taxon>
        <taxon>Pseudomonadati</taxon>
        <taxon>Bacteroidota</taxon>
        <taxon>Flavobacteriia</taxon>
        <taxon>Flavobacteriales</taxon>
        <taxon>Flavobacteriaceae</taxon>
        <taxon>Flavobacterium</taxon>
    </lineage>
</organism>
<feature type="signal peptide" evidence="1">
    <location>
        <begin position="1"/>
        <end position="19"/>
    </location>
</feature>
<feature type="chain" id="PRO_5045360922" evidence="1">
    <location>
        <begin position="20"/>
        <end position="123"/>
    </location>
</feature>
<name>A0ABR7J680_9FLAO</name>
<dbReference type="EMBL" id="JACRUJ010000001">
    <property type="protein sequence ID" value="MBC5840849.1"/>
    <property type="molecule type" value="Genomic_DNA"/>
</dbReference>
<accession>A0ABR7J680</accession>
<evidence type="ECO:0000313" key="2">
    <source>
        <dbReference type="EMBL" id="MBC5840849.1"/>
    </source>
</evidence>